<gene>
    <name evidence="2" type="ORF">L9F63_027795</name>
</gene>
<keyword evidence="1" id="KW-1133">Transmembrane helix</keyword>
<keyword evidence="3" id="KW-1185">Reference proteome</keyword>
<sequence length="146" mass="17347">QVDHIHYFISGVFNFMFHIFLFCVHSEVRVESNRGPLLLRKSEWVKNASIKKHRYIFIHNLCTYFEITLKIYTAKFDVFKGSIFPGNNINRSDLTFLREYLLRRFENVSASLENEVNYQDQRAHLNHSLVKTFDYCKVGGFSPELM</sequence>
<dbReference type="Proteomes" id="UP001233999">
    <property type="component" value="Unassembled WGS sequence"/>
</dbReference>
<dbReference type="EMBL" id="JASPKZ010004138">
    <property type="protein sequence ID" value="KAJ9590999.1"/>
    <property type="molecule type" value="Genomic_DNA"/>
</dbReference>
<feature type="non-terminal residue" evidence="2">
    <location>
        <position position="146"/>
    </location>
</feature>
<keyword evidence="1" id="KW-0472">Membrane</keyword>
<reference evidence="2" key="1">
    <citation type="journal article" date="2023" name="IScience">
        <title>Live-bearing cockroach genome reveals convergent evolutionary mechanisms linked to viviparity in insects and beyond.</title>
        <authorList>
            <person name="Fouks B."/>
            <person name="Harrison M.C."/>
            <person name="Mikhailova A.A."/>
            <person name="Marchal E."/>
            <person name="English S."/>
            <person name="Carruthers M."/>
            <person name="Jennings E.C."/>
            <person name="Chiamaka E.L."/>
            <person name="Frigard R.A."/>
            <person name="Pippel M."/>
            <person name="Attardo G.M."/>
            <person name="Benoit J.B."/>
            <person name="Bornberg-Bauer E."/>
            <person name="Tobe S.S."/>
        </authorList>
    </citation>
    <scope>NUCLEOTIDE SEQUENCE</scope>
    <source>
        <strain evidence="2">Stay&amp;Tobe</strain>
    </source>
</reference>
<keyword evidence="1" id="KW-0812">Transmembrane</keyword>
<evidence type="ECO:0000313" key="2">
    <source>
        <dbReference type="EMBL" id="KAJ9590999.1"/>
    </source>
</evidence>
<proteinExistence type="predicted"/>
<organism evidence="2 3">
    <name type="scientific">Diploptera punctata</name>
    <name type="common">Pacific beetle cockroach</name>
    <dbReference type="NCBI Taxonomy" id="6984"/>
    <lineage>
        <taxon>Eukaryota</taxon>
        <taxon>Metazoa</taxon>
        <taxon>Ecdysozoa</taxon>
        <taxon>Arthropoda</taxon>
        <taxon>Hexapoda</taxon>
        <taxon>Insecta</taxon>
        <taxon>Pterygota</taxon>
        <taxon>Neoptera</taxon>
        <taxon>Polyneoptera</taxon>
        <taxon>Dictyoptera</taxon>
        <taxon>Blattodea</taxon>
        <taxon>Blaberoidea</taxon>
        <taxon>Blaberidae</taxon>
        <taxon>Diplopterinae</taxon>
        <taxon>Diploptera</taxon>
    </lineage>
</organism>
<evidence type="ECO:0000313" key="3">
    <source>
        <dbReference type="Proteomes" id="UP001233999"/>
    </source>
</evidence>
<feature type="non-terminal residue" evidence="2">
    <location>
        <position position="1"/>
    </location>
</feature>
<accession>A0AAD8EIC1</accession>
<evidence type="ECO:0000256" key="1">
    <source>
        <dbReference type="SAM" id="Phobius"/>
    </source>
</evidence>
<protein>
    <submittedName>
        <fullName evidence="2">Uncharacterized protein</fullName>
    </submittedName>
</protein>
<comment type="caution">
    <text evidence="2">The sequence shown here is derived from an EMBL/GenBank/DDBJ whole genome shotgun (WGS) entry which is preliminary data.</text>
</comment>
<reference evidence="2" key="2">
    <citation type="submission" date="2023-05" db="EMBL/GenBank/DDBJ databases">
        <authorList>
            <person name="Fouks B."/>
        </authorList>
    </citation>
    <scope>NUCLEOTIDE SEQUENCE</scope>
    <source>
        <strain evidence="2">Stay&amp;Tobe</strain>
        <tissue evidence="2">Testes</tissue>
    </source>
</reference>
<feature type="transmembrane region" description="Helical" evidence="1">
    <location>
        <begin position="6"/>
        <end position="24"/>
    </location>
</feature>
<dbReference type="AlphaFoldDB" id="A0AAD8EIC1"/>
<name>A0AAD8EIC1_DIPPU</name>